<dbReference type="PROSITE" id="PS51257">
    <property type="entry name" value="PROKAR_LIPOPROTEIN"/>
    <property type="match status" value="1"/>
</dbReference>
<evidence type="ECO:0000313" key="2">
    <source>
        <dbReference type="Proteomes" id="UP001164653"/>
    </source>
</evidence>
<dbReference type="InterPro" id="IPR025345">
    <property type="entry name" value="DUF4249"/>
</dbReference>
<dbReference type="RefSeq" id="WP_244821611.1">
    <property type="nucleotide sequence ID" value="NZ_CP112998.1"/>
</dbReference>
<sequence>MKYSVISFLSLALLFVGYSCIEPFSPPEVNSVENHLVVDGFFNTGNDTSRIELRRTQNVNEHAVPIVESGAVVTVEAESGEVSAFTESGAGIYLSPPRARNAADKYRLRVKTRDGKEYLSEYVTVSVTPAIDSLTNKFDEGQNAMIFYVNTHDSQSKTQFYRWKFEETWEYRAAYFSYLEVVNKQIQVRTKDINQCWGSTHSGSILLGSTVKLSADVIKDLPLFRVPVSTNKLFIKYSVLVRQYGLSRQAFEYWTSLAKTTQGTGSLFDPQPSQVTGNIQNTKNQKDLVFGYFSASTEETKRLTITPRLGNYPRCIEPDTFDIVCNPLSMRQCALETSSLLMSYGGMRSEYILGAPSSCTDCRTQGGVTQRPVFWDN</sequence>
<protein>
    <submittedName>
        <fullName evidence="1">DUF4249 domain-containing protein</fullName>
    </submittedName>
</protein>
<dbReference type="Pfam" id="PF14054">
    <property type="entry name" value="DUF4249"/>
    <property type="match status" value="1"/>
</dbReference>
<name>A0A9E8NCD0_9BACT</name>
<proteinExistence type="predicted"/>
<gene>
    <name evidence="1" type="ORF">ON006_28670</name>
</gene>
<dbReference type="Proteomes" id="UP001164653">
    <property type="component" value="Chromosome"/>
</dbReference>
<dbReference type="EMBL" id="CP112998">
    <property type="protein sequence ID" value="WAC11694.1"/>
    <property type="molecule type" value="Genomic_DNA"/>
</dbReference>
<accession>A0A9E8NCD0</accession>
<evidence type="ECO:0000313" key="1">
    <source>
        <dbReference type="EMBL" id="WAC11694.1"/>
    </source>
</evidence>
<dbReference type="AlphaFoldDB" id="A0A9E8NCD0"/>
<organism evidence="1 2">
    <name type="scientific">Dyadobacter pollutisoli</name>
    <dbReference type="NCBI Taxonomy" id="2910158"/>
    <lineage>
        <taxon>Bacteria</taxon>
        <taxon>Pseudomonadati</taxon>
        <taxon>Bacteroidota</taxon>
        <taxon>Cytophagia</taxon>
        <taxon>Cytophagales</taxon>
        <taxon>Spirosomataceae</taxon>
        <taxon>Dyadobacter</taxon>
    </lineage>
</organism>
<reference evidence="1" key="1">
    <citation type="submission" date="2022-11" db="EMBL/GenBank/DDBJ databases">
        <title>Dyadobacter pollutisoli sp. nov., isolated from plastic dumped soil.</title>
        <authorList>
            <person name="Kim J.M."/>
            <person name="Kim K.R."/>
            <person name="Lee J.K."/>
            <person name="Hao L."/>
            <person name="Jeon C.O."/>
        </authorList>
    </citation>
    <scope>NUCLEOTIDE SEQUENCE</scope>
    <source>
        <strain evidence="1">U1</strain>
    </source>
</reference>
<keyword evidence="2" id="KW-1185">Reference proteome</keyword>
<dbReference type="KEGG" id="dpf:ON006_28670"/>